<dbReference type="InterPro" id="IPR051601">
    <property type="entry name" value="Serine_prot/Carboxylest_S33"/>
</dbReference>
<dbReference type="GO" id="GO:0008233">
    <property type="term" value="F:peptidase activity"/>
    <property type="evidence" value="ECO:0007669"/>
    <property type="project" value="InterPro"/>
</dbReference>
<sequence length="478" mass="50815">MKFSARLAALLLPVLLSATAAHALPASATGRGCHLPGSEEPLRCLSVKVPFDYAAPAKTMDIHVTLAPAFRESAQPDPLFILAGGPGQAGSDLLPMLDTVFRRVRATRDIVFIDQRGTGLSGKLDCASKPEHEAMSDAQLEKVAADCITSLGKHFAAYTTANAARDIEMVRKAIGYGQINLWGGSYGTRLGQEYARAFPSQVRSLVLDGVAAPDQIIPAGGVDGKAALDGLFRACANDRACNQAFPALRSEFDALVMRLGAGPVDVSLANPRTTLPLRESMTRARFLSTVHSVLYSPLDSRRLPYMIHSAHQGRWEPFVARRNASGDFATDGPMAMGLYVAVVCAEDYSRLTQQIADDDARASLLAVANVKQMGTMCKAARVPPVPLRAPARIDAPVLMLSGALDPVTPPRRAEAAGKHMARAQHVVVTHAGHGISPLGCGPRLLRTFLDDPAQKLDAKCLSEIPAPTFQVGSAGPHP</sequence>
<protein>
    <submittedName>
        <fullName evidence="5">Alpha/beta hydrolase</fullName>
    </submittedName>
</protein>
<dbReference type="Gene3D" id="3.40.50.1820">
    <property type="entry name" value="alpha/beta hydrolase"/>
    <property type="match status" value="1"/>
</dbReference>
<organism evidence="5 6">
    <name type="scientific">Massilia polaris</name>
    <dbReference type="NCBI Taxonomy" id="2728846"/>
    <lineage>
        <taxon>Bacteria</taxon>
        <taxon>Pseudomonadati</taxon>
        <taxon>Pseudomonadota</taxon>
        <taxon>Betaproteobacteria</taxon>
        <taxon>Burkholderiales</taxon>
        <taxon>Oxalobacteraceae</taxon>
        <taxon>Telluria group</taxon>
        <taxon>Massilia</taxon>
    </lineage>
</organism>
<evidence type="ECO:0000259" key="4">
    <source>
        <dbReference type="Pfam" id="PF00561"/>
    </source>
</evidence>
<comment type="similarity">
    <text evidence="1">Belongs to the peptidase S33 family.</text>
</comment>
<dbReference type="AlphaFoldDB" id="A0A848HPI1"/>
<evidence type="ECO:0000313" key="5">
    <source>
        <dbReference type="EMBL" id="NML63212.1"/>
    </source>
</evidence>
<reference evidence="5 6" key="1">
    <citation type="submission" date="2020-04" db="EMBL/GenBank/DDBJ databases">
        <title>Massilia sp. RP-1-19 isolated from soil.</title>
        <authorList>
            <person name="Dahal R.H."/>
        </authorList>
    </citation>
    <scope>NUCLEOTIDE SEQUENCE [LARGE SCALE GENOMIC DNA]</scope>
    <source>
        <strain evidence="5 6">RP-1-19</strain>
    </source>
</reference>
<dbReference type="EMBL" id="JABBGG010000014">
    <property type="protein sequence ID" value="NML63212.1"/>
    <property type="molecule type" value="Genomic_DNA"/>
</dbReference>
<dbReference type="InterPro" id="IPR029058">
    <property type="entry name" value="AB_hydrolase_fold"/>
</dbReference>
<gene>
    <name evidence="5" type="ORF">HHL21_19410</name>
</gene>
<comment type="caution">
    <text evidence="5">The sequence shown here is derived from an EMBL/GenBank/DDBJ whole genome shotgun (WGS) entry which is preliminary data.</text>
</comment>
<accession>A0A848HPI1</accession>
<feature type="chain" id="PRO_5032415943" evidence="3">
    <location>
        <begin position="24"/>
        <end position="478"/>
    </location>
</feature>
<dbReference type="Proteomes" id="UP000583752">
    <property type="component" value="Unassembled WGS sequence"/>
</dbReference>
<keyword evidence="6" id="KW-1185">Reference proteome</keyword>
<dbReference type="PRINTS" id="PR00793">
    <property type="entry name" value="PROAMNOPTASE"/>
</dbReference>
<dbReference type="GO" id="GO:0006508">
    <property type="term" value="P:proteolysis"/>
    <property type="evidence" value="ECO:0007669"/>
    <property type="project" value="InterPro"/>
</dbReference>
<dbReference type="PANTHER" id="PTHR43248:SF25">
    <property type="entry name" value="AB HYDROLASE-1 DOMAIN-CONTAINING PROTEIN-RELATED"/>
    <property type="match status" value="1"/>
</dbReference>
<keyword evidence="2 5" id="KW-0378">Hydrolase</keyword>
<dbReference type="PANTHER" id="PTHR43248">
    <property type="entry name" value="2-SUCCINYL-6-HYDROXY-2,4-CYCLOHEXADIENE-1-CARBOXYLATE SYNTHASE"/>
    <property type="match status" value="1"/>
</dbReference>
<name>A0A848HPI1_9BURK</name>
<evidence type="ECO:0000313" key="6">
    <source>
        <dbReference type="Proteomes" id="UP000583752"/>
    </source>
</evidence>
<dbReference type="InterPro" id="IPR002410">
    <property type="entry name" value="Peptidase_S33"/>
</dbReference>
<dbReference type="SUPFAM" id="SSF53474">
    <property type="entry name" value="alpha/beta-Hydrolases"/>
    <property type="match status" value="1"/>
</dbReference>
<keyword evidence="3" id="KW-0732">Signal</keyword>
<evidence type="ECO:0000256" key="3">
    <source>
        <dbReference type="SAM" id="SignalP"/>
    </source>
</evidence>
<evidence type="ECO:0000256" key="2">
    <source>
        <dbReference type="ARBA" id="ARBA00022801"/>
    </source>
</evidence>
<dbReference type="Pfam" id="PF00561">
    <property type="entry name" value="Abhydrolase_1"/>
    <property type="match status" value="1"/>
</dbReference>
<feature type="domain" description="AB hydrolase-1" evidence="4">
    <location>
        <begin position="78"/>
        <end position="435"/>
    </location>
</feature>
<dbReference type="InterPro" id="IPR000073">
    <property type="entry name" value="AB_hydrolase_1"/>
</dbReference>
<evidence type="ECO:0000256" key="1">
    <source>
        <dbReference type="ARBA" id="ARBA00010088"/>
    </source>
</evidence>
<feature type="signal peptide" evidence="3">
    <location>
        <begin position="1"/>
        <end position="23"/>
    </location>
</feature>
<proteinExistence type="inferred from homology"/>
<dbReference type="RefSeq" id="WP_169468959.1">
    <property type="nucleotide sequence ID" value="NZ_JABBGG010000014.1"/>
</dbReference>